<dbReference type="PANTHER" id="PTHR31549">
    <property type="entry name" value="PROTEIN, PUTATIVE (DUF247)-RELATED-RELATED"/>
    <property type="match status" value="1"/>
</dbReference>
<dbReference type="PANTHER" id="PTHR31549:SF149">
    <property type="entry name" value="ISOPRENOID SYNTHASE DOMAIN-CONTAINING PROTEIN"/>
    <property type="match status" value="1"/>
</dbReference>
<keyword evidence="2" id="KW-0812">Transmembrane</keyword>
<evidence type="ECO:0000256" key="1">
    <source>
        <dbReference type="SAM" id="MobiDB-lite"/>
    </source>
</evidence>
<accession>A0AAP0N5Q1</accession>
<dbReference type="Pfam" id="PF03140">
    <property type="entry name" value="DUF247"/>
    <property type="match status" value="1"/>
</dbReference>
<proteinExistence type="predicted"/>
<dbReference type="InterPro" id="IPR004158">
    <property type="entry name" value="DUF247_pln"/>
</dbReference>
<keyword evidence="4" id="KW-1185">Reference proteome</keyword>
<evidence type="ECO:0000313" key="4">
    <source>
        <dbReference type="Proteomes" id="UP001415857"/>
    </source>
</evidence>
<name>A0AAP0N5Q1_LIQFO</name>
<reference evidence="3 4" key="1">
    <citation type="journal article" date="2024" name="Plant J.">
        <title>Genome sequences and population genomics reveal climatic adaptation and genomic divergence between two closely related sweetgum species.</title>
        <authorList>
            <person name="Xu W.Q."/>
            <person name="Ren C.Q."/>
            <person name="Zhang X.Y."/>
            <person name="Comes H.P."/>
            <person name="Liu X.H."/>
            <person name="Li Y.G."/>
            <person name="Kettle C.J."/>
            <person name="Jalonen R."/>
            <person name="Gaisberger H."/>
            <person name="Ma Y.Z."/>
            <person name="Qiu Y.X."/>
        </authorList>
    </citation>
    <scope>NUCLEOTIDE SEQUENCE [LARGE SCALE GENOMIC DNA]</scope>
    <source>
        <strain evidence="3">Hangzhou</strain>
    </source>
</reference>
<evidence type="ECO:0000256" key="2">
    <source>
        <dbReference type="SAM" id="Phobius"/>
    </source>
</evidence>
<dbReference type="Proteomes" id="UP001415857">
    <property type="component" value="Unassembled WGS sequence"/>
</dbReference>
<dbReference type="EMBL" id="JBBPBK010000027">
    <property type="protein sequence ID" value="KAK9267047.1"/>
    <property type="molecule type" value="Genomic_DNA"/>
</dbReference>
<protein>
    <submittedName>
        <fullName evidence="3">Uncharacterized protein</fullName>
    </submittedName>
</protein>
<keyword evidence="2" id="KW-1133">Transmembrane helix</keyword>
<keyword evidence="2" id="KW-0472">Membrane</keyword>
<dbReference type="AlphaFoldDB" id="A0AAP0N5Q1"/>
<comment type="caution">
    <text evidence="3">The sequence shown here is derived from an EMBL/GenBank/DDBJ whole genome shotgun (WGS) entry which is preliminary data.</text>
</comment>
<evidence type="ECO:0000313" key="3">
    <source>
        <dbReference type="EMBL" id="KAK9267047.1"/>
    </source>
</evidence>
<sequence>MHKVPQMLGDWMISVRGAEEKASIPPSKDPKEMQWIISIKPVEEVTTTPSNDPKETHVVPQPQGDTEEAWIKNLIESAEEKETSTQSAGSEVMHKVPQMLQDTMANCEGYGKPSVVSIGPYHHGDTRLEEVQNLKPKIAKHFHGKVKEDDLRKFFEHFEAEIEGKMVKEAEIERKMGKEAEIEGKMGKFEARYNIDSTDVNAKKAFRQLMFLDGCFILGFIECVATERLDKLGMKNNLINLVQKDLFLLENQLPYQVLHMLIKLRNNDRIADCWEKWLAEFIDWNNSFSYTWREYRSPFYRKYRAPQKIESHHHLLHIQRERILGKRSRHIRFCLPASCEDSDRIHLFRGVKELTEAGIKLRPNQTGYIKDVNFWSYGVSGCLTLPRMIIDNSTRLMFFNLIAYEECMTKTDEFWFTSYIGFLDLLIDHAEDVKELRTAGILDNRLGSDEQVAQLFNEMTVNLKPKCDTYDNIKRRIRCHFSVRKKFELVLWMLEGIRDHFKSPITYLALLGGLIVFSLGALQTYFAGLSVLSPNPSLRH</sequence>
<gene>
    <name evidence="3" type="ORF">L1049_007405</name>
</gene>
<feature type="transmembrane region" description="Helical" evidence="2">
    <location>
        <begin position="507"/>
        <end position="532"/>
    </location>
</feature>
<organism evidence="3 4">
    <name type="scientific">Liquidambar formosana</name>
    <name type="common">Formosan gum</name>
    <dbReference type="NCBI Taxonomy" id="63359"/>
    <lineage>
        <taxon>Eukaryota</taxon>
        <taxon>Viridiplantae</taxon>
        <taxon>Streptophyta</taxon>
        <taxon>Embryophyta</taxon>
        <taxon>Tracheophyta</taxon>
        <taxon>Spermatophyta</taxon>
        <taxon>Magnoliopsida</taxon>
        <taxon>eudicotyledons</taxon>
        <taxon>Gunneridae</taxon>
        <taxon>Pentapetalae</taxon>
        <taxon>Saxifragales</taxon>
        <taxon>Altingiaceae</taxon>
        <taxon>Liquidambar</taxon>
    </lineage>
</organism>
<feature type="region of interest" description="Disordered" evidence="1">
    <location>
        <begin position="45"/>
        <end position="67"/>
    </location>
</feature>